<feature type="binding site" evidence="5 7">
    <location>
        <position position="340"/>
    </location>
    <ligand>
        <name>NAD(+)</name>
        <dbReference type="ChEBI" id="CHEBI:57540"/>
    </ligand>
</feature>
<feature type="binding site" evidence="5 6">
    <location>
        <position position="125"/>
    </location>
    <ligand>
        <name>substrate</name>
    </ligand>
</feature>
<dbReference type="NCBIfam" id="NF004005">
    <property type="entry name" value="PRK05476.2-3"/>
    <property type="match status" value="1"/>
</dbReference>
<dbReference type="AlphaFoldDB" id="A0A1W1XUJ7"/>
<dbReference type="InterPro" id="IPR020082">
    <property type="entry name" value="S-Ado-L-homoCys_hydrolase_CS"/>
</dbReference>
<feature type="binding site" evidence="5 6">
    <location>
        <position position="184"/>
    </location>
    <ligand>
        <name>substrate</name>
    </ligand>
</feature>
<dbReference type="STRING" id="1121390.SAMN02746041_03023"/>
<keyword evidence="2 5" id="KW-0554">One-carbon metabolism</keyword>
<dbReference type="Proteomes" id="UP000192783">
    <property type="component" value="Unassembled WGS sequence"/>
</dbReference>
<evidence type="ECO:0000313" key="12">
    <source>
        <dbReference type="Proteomes" id="UP000192783"/>
    </source>
</evidence>
<evidence type="ECO:0000256" key="4">
    <source>
        <dbReference type="ARBA" id="ARBA00023027"/>
    </source>
</evidence>
<dbReference type="PROSITE" id="PS00739">
    <property type="entry name" value="ADOHCYASE_2"/>
    <property type="match status" value="1"/>
</dbReference>
<dbReference type="Gene3D" id="3.40.50.1480">
    <property type="entry name" value="Adenosylhomocysteinase-like"/>
    <property type="match status" value="1"/>
</dbReference>
<comment type="subcellular location">
    <subcellularLocation>
        <location evidence="5">Cytoplasm</location>
    </subcellularLocation>
</comment>
<accession>A0A1W1XUJ7</accession>
<evidence type="ECO:0000256" key="1">
    <source>
        <dbReference type="ARBA" id="ARBA00007122"/>
    </source>
</evidence>
<evidence type="ECO:0000259" key="10">
    <source>
        <dbReference type="SMART" id="SM00997"/>
    </source>
</evidence>
<dbReference type="EC" id="3.13.2.1" evidence="5"/>
<evidence type="ECO:0000313" key="11">
    <source>
        <dbReference type="EMBL" id="SMC27629.1"/>
    </source>
</evidence>
<dbReference type="GO" id="GO:0006730">
    <property type="term" value="P:one-carbon metabolic process"/>
    <property type="evidence" value="ECO:0007669"/>
    <property type="project" value="UniProtKB-UniRule"/>
</dbReference>
<dbReference type="NCBIfam" id="TIGR00936">
    <property type="entry name" value="ahcY"/>
    <property type="match status" value="1"/>
</dbReference>
<feature type="binding site" evidence="5 7">
    <location>
        <position position="237"/>
    </location>
    <ligand>
        <name>NAD(+)</name>
        <dbReference type="ChEBI" id="CHEBI:57540"/>
    </ligand>
</feature>
<keyword evidence="4 5" id="KW-0520">NAD</keyword>
<comment type="cofactor">
    <cofactor evidence="5 7 8">
        <name>NAD(+)</name>
        <dbReference type="ChEBI" id="CHEBI:57540"/>
    </cofactor>
    <text evidence="5 7 8">Binds 1 NAD(+) per subunit.</text>
</comment>
<feature type="binding site" evidence="7">
    <location>
        <position position="347"/>
    </location>
    <ligand>
        <name>NAD(+)</name>
        <dbReference type="ChEBI" id="CHEBI:57540"/>
    </ligand>
</feature>
<dbReference type="CDD" id="cd00401">
    <property type="entry name" value="SAHH"/>
    <property type="match status" value="1"/>
</dbReference>
<dbReference type="PANTHER" id="PTHR23420:SF0">
    <property type="entry name" value="ADENOSYLHOMOCYSTEINASE"/>
    <property type="match status" value="1"/>
</dbReference>
<dbReference type="HAMAP" id="MF_00563">
    <property type="entry name" value="AdoHcyase"/>
    <property type="match status" value="1"/>
</dbReference>
<evidence type="ECO:0000256" key="3">
    <source>
        <dbReference type="ARBA" id="ARBA00022801"/>
    </source>
</evidence>
<feature type="binding site" evidence="5">
    <location>
        <position position="185"/>
    </location>
    <ligand>
        <name>NAD(+)</name>
        <dbReference type="ChEBI" id="CHEBI:57540"/>
    </ligand>
</feature>
<dbReference type="SUPFAM" id="SSF52283">
    <property type="entry name" value="Formate/glycerate dehydrogenase catalytic domain-like"/>
    <property type="match status" value="1"/>
</dbReference>
<proteinExistence type="inferred from homology"/>
<feature type="binding site" evidence="7">
    <location>
        <begin position="216"/>
        <end position="221"/>
    </location>
    <ligand>
        <name>NAD(+)</name>
        <dbReference type="ChEBI" id="CHEBI:57540"/>
    </ligand>
</feature>
<organism evidence="11 12">
    <name type="scientific">Desulfacinum hydrothermale DSM 13146</name>
    <dbReference type="NCBI Taxonomy" id="1121390"/>
    <lineage>
        <taxon>Bacteria</taxon>
        <taxon>Pseudomonadati</taxon>
        <taxon>Thermodesulfobacteriota</taxon>
        <taxon>Syntrophobacteria</taxon>
        <taxon>Syntrophobacterales</taxon>
        <taxon>Syntrophobacteraceae</taxon>
        <taxon>Desulfacinum</taxon>
    </lineage>
</organism>
<dbReference type="SMART" id="SM00997">
    <property type="entry name" value="AdoHcyase_NAD"/>
    <property type="match status" value="1"/>
</dbReference>
<comment type="function">
    <text evidence="5">May play a key role in the regulation of the intracellular concentration of adenosylhomocysteine.</text>
</comment>
<dbReference type="GO" id="GO:0005829">
    <property type="term" value="C:cytosol"/>
    <property type="evidence" value="ECO:0007669"/>
    <property type="project" value="TreeGrafter"/>
</dbReference>
<dbReference type="SUPFAM" id="SSF51735">
    <property type="entry name" value="NAD(P)-binding Rossmann-fold domains"/>
    <property type="match status" value="1"/>
</dbReference>
<evidence type="ECO:0000256" key="2">
    <source>
        <dbReference type="ARBA" id="ARBA00022563"/>
    </source>
</evidence>
<feature type="binding site" evidence="5 7">
    <location>
        <begin position="151"/>
        <end position="153"/>
    </location>
    <ligand>
        <name>NAD(+)</name>
        <dbReference type="ChEBI" id="CHEBI:57540"/>
    </ligand>
</feature>
<dbReference type="PROSITE" id="PS00738">
    <property type="entry name" value="ADOHCYASE_1"/>
    <property type="match status" value="1"/>
</dbReference>
<dbReference type="PANTHER" id="PTHR23420">
    <property type="entry name" value="ADENOSYLHOMOCYSTEINASE"/>
    <property type="match status" value="1"/>
</dbReference>
<feature type="binding site" evidence="5">
    <location>
        <begin position="214"/>
        <end position="219"/>
    </location>
    <ligand>
        <name>NAD(+)</name>
        <dbReference type="ChEBI" id="CHEBI:57540"/>
    </ligand>
</feature>
<gene>
    <name evidence="5" type="primary">ahcY</name>
    <name evidence="11" type="ORF">SAMN02746041_03023</name>
</gene>
<sequence>MEFHIKDEALAEKGRLRIEWAAKSMPVLRSIKERFEKEKPLAGVRIAACLHVTTETAALAQTLQAGGAEVRVCASNPLSTQDDVAASLVVHDRIPVFAIKGEDKETYYKHIHAALAHRPHITMDDGADLVSTLHSERQDLLAHIVGGTEETTTGVIRLRSMAEGGVLRYPIIAVNDADTKHLFDNRYGTGQSTIDGIIRATNRLLAGSTFVVCGYGWCGRGVAMRAAGMGAKVVITEVDPLRALEAVMDGYQVMPMAHAAPLGDFFCTLTGDIHVIRREHFQAMKDGAIVCNSGHFNVELDLEGLEAMAVSKRTVRDFVVEYRLEDGRCIYVLGEGRLVNLAAAEGHPSSVMDMSFANQALCAEYMKNHASHLEKKVYGVPEAIDKEIARLKLASMGVAIDALTPEQEKYLNSWEMGT</sequence>
<feature type="binding site" evidence="5 6">
    <location>
        <position position="180"/>
    </location>
    <ligand>
        <name>substrate</name>
    </ligand>
</feature>
<dbReference type="RefSeq" id="WP_084058916.1">
    <property type="nucleotide sequence ID" value="NZ_FWXF01000022.1"/>
</dbReference>
<dbReference type="GO" id="GO:0033353">
    <property type="term" value="P:S-adenosylmethionine cycle"/>
    <property type="evidence" value="ECO:0007669"/>
    <property type="project" value="TreeGrafter"/>
</dbReference>
<feature type="domain" description="S-adenosyl-L-homocysteine hydrolase NAD binding" evidence="10">
    <location>
        <begin position="185"/>
        <end position="346"/>
    </location>
</feature>
<keyword evidence="12" id="KW-1185">Reference proteome</keyword>
<dbReference type="FunFam" id="3.40.50.720:FF:000004">
    <property type="entry name" value="Adenosylhomocysteinase"/>
    <property type="match status" value="1"/>
</dbReference>
<comment type="caution">
    <text evidence="5">Lacks conserved residue(s) required for the propagation of feature annotation.</text>
</comment>
<evidence type="ECO:0000256" key="8">
    <source>
        <dbReference type="RuleBase" id="RU000548"/>
    </source>
</evidence>
<reference evidence="11 12" key="1">
    <citation type="submission" date="2017-04" db="EMBL/GenBank/DDBJ databases">
        <authorList>
            <person name="Afonso C.L."/>
            <person name="Miller P.J."/>
            <person name="Scott M.A."/>
            <person name="Spackman E."/>
            <person name="Goraichik I."/>
            <person name="Dimitrov K.M."/>
            <person name="Suarez D.L."/>
            <person name="Swayne D.E."/>
        </authorList>
    </citation>
    <scope>NUCLEOTIDE SEQUENCE [LARGE SCALE GENOMIC DNA]</scope>
    <source>
        <strain evidence="11 12">DSM 13146</strain>
    </source>
</reference>
<protein>
    <recommendedName>
        <fullName evidence="5">Adenosylhomocysteinase</fullName>
        <ecNumber evidence="5">3.13.2.1</ecNumber>
    </recommendedName>
    <alternativeName>
        <fullName evidence="5">S-adenosyl-L-homocysteine hydrolase</fullName>
        <shortName evidence="5">AdoHcyase</shortName>
    </alternativeName>
</protein>
<dbReference type="PIRSF" id="PIRSF001109">
    <property type="entry name" value="Ad_hcy_hydrolase"/>
    <property type="match status" value="1"/>
</dbReference>
<dbReference type="Pfam" id="PF00670">
    <property type="entry name" value="AdoHcyase_NAD"/>
    <property type="match status" value="1"/>
</dbReference>
<dbReference type="GO" id="GO:0071269">
    <property type="term" value="P:L-homocysteine biosynthetic process"/>
    <property type="evidence" value="ECO:0007669"/>
    <property type="project" value="UniProtKB-UniRule"/>
</dbReference>
<keyword evidence="3 5" id="KW-0378">Hydrolase</keyword>
<dbReference type="InterPro" id="IPR015878">
    <property type="entry name" value="Ado_hCys_hydrolase_NAD-bd"/>
</dbReference>
<dbReference type="OrthoDB" id="9802717at2"/>
<comment type="similarity">
    <text evidence="1 5 9">Belongs to the adenosylhomocysteinase family.</text>
</comment>
<dbReference type="Pfam" id="PF05221">
    <property type="entry name" value="AdoHcyase"/>
    <property type="match status" value="2"/>
</dbReference>
<dbReference type="InterPro" id="IPR042172">
    <property type="entry name" value="Adenosylhomocyst_ase-like_sf"/>
</dbReference>
<dbReference type="InterPro" id="IPR000043">
    <property type="entry name" value="Adenosylhomocysteinase-like"/>
</dbReference>
<evidence type="ECO:0000256" key="6">
    <source>
        <dbReference type="PIRSR" id="PIRSR001109-1"/>
    </source>
</evidence>
<dbReference type="InterPro" id="IPR036291">
    <property type="entry name" value="NAD(P)-bd_dom_sf"/>
</dbReference>
<comment type="catalytic activity">
    <reaction evidence="5 8">
        <text>S-adenosyl-L-homocysteine + H2O = L-homocysteine + adenosine</text>
        <dbReference type="Rhea" id="RHEA:21708"/>
        <dbReference type="ChEBI" id="CHEBI:15377"/>
        <dbReference type="ChEBI" id="CHEBI:16335"/>
        <dbReference type="ChEBI" id="CHEBI:57856"/>
        <dbReference type="ChEBI" id="CHEBI:58199"/>
        <dbReference type="EC" id="3.13.2.1"/>
    </reaction>
</comment>
<evidence type="ECO:0000256" key="7">
    <source>
        <dbReference type="PIRSR" id="PIRSR001109-2"/>
    </source>
</evidence>
<dbReference type="SMART" id="SM00996">
    <property type="entry name" value="AdoHcyase"/>
    <property type="match status" value="1"/>
</dbReference>
<evidence type="ECO:0000256" key="5">
    <source>
        <dbReference type="HAMAP-Rule" id="MF_00563"/>
    </source>
</evidence>
<feature type="binding site" evidence="5 6">
    <location>
        <position position="150"/>
    </location>
    <ligand>
        <name>substrate</name>
    </ligand>
</feature>
<dbReference type="UniPathway" id="UPA00314">
    <property type="reaction ID" value="UER00076"/>
</dbReference>
<feature type="binding site" evidence="5 7">
    <location>
        <begin position="293"/>
        <end position="295"/>
    </location>
    <ligand>
        <name>NAD(+)</name>
        <dbReference type="ChEBI" id="CHEBI:57540"/>
    </ligand>
</feature>
<name>A0A1W1XUJ7_9BACT</name>
<keyword evidence="5" id="KW-0963">Cytoplasm</keyword>
<feature type="binding site" evidence="5 6">
    <location>
        <position position="53"/>
    </location>
    <ligand>
        <name>substrate</name>
    </ligand>
</feature>
<evidence type="ECO:0000256" key="9">
    <source>
        <dbReference type="RuleBase" id="RU004166"/>
    </source>
</evidence>
<dbReference type="Gene3D" id="3.40.50.720">
    <property type="entry name" value="NAD(P)-binding Rossmann-like Domain"/>
    <property type="match status" value="1"/>
</dbReference>
<dbReference type="GO" id="GO:0004013">
    <property type="term" value="F:adenosylhomocysteinase activity"/>
    <property type="evidence" value="ECO:0007669"/>
    <property type="project" value="UniProtKB-UniRule"/>
</dbReference>
<comment type="pathway">
    <text evidence="5 8">Amino-acid biosynthesis; L-homocysteine biosynthesis; L-homocysteine from S-adenosyl-L-homocysteine: step 1/1.</text>
</comment>
<dbReference type="EMBL" id="FWXF01000022">
    <property type="protein sequence ID" value="SMC27629.1"/>
    <property type="molecule type" value="Genomic_DNA"/>
</dbReference>